<dbReference type="EMBL" id="CAJOBH010001110">
    <property type="protein sequence ID" value="CAF3836315.1"/>
    <property type="molecule type" value="Genomic_DNA"/>
</dbReference>
<comment type="caution">
    <text evidence="3">The sequence shown here is derived from an EMBL/GenBank/DDBJ whole genome shotgun (WGS) entry which is preliminary data.</text>
</comment>
<proteinExistence type="predicted"/>
<gene>
    <name evidence="2" type="ORF">BYL167_LOCUS5007</name>
    <name evidence="3" type="ORF">GIL414_LOCUS3311</name>
</gene>
<feature type="region of interest" description="Disordered" evidence="1">
    <location>
        <begin position="72"/>
        <end position="99"/>
    </location>
</feature>
<organism evidence="3 4">
    <name type="scientific">Rotaria magnacalcarata</name>
    <dbReference type="NCBI Taxonomy" id="392030"/>
    <lineage>
        <taxon>Eukaryota</taxon>
        <taxon>Metazoa</taxon>
        <taxon>Spiralia</taxon>
        <taxon>Gnathifera</taxon>
        <taxon>Rotifera</taxon>
        <taxon>Eurotatoria</taxon>
        <taxon>Bdelloidea</taxon>
        <taxon>Philodinida</taxon>
        <taxon>Philodinidae</taxon>
        <taxon>Rotaria</taxon>
    </lineage>
</organism>
<reference evidence="3" key="1">
    <citation type="submission" date="2021-02" db="EMBL/GenBank/DDBJ databases">
        <authorList>
            <person name="Nowell W R."/>
        </authorList>
    </citation>
    <scope>NUCLEOTIDE SEQUENCE</scope>
</reference>
<dbReference type="AlphaFoldDB" id="A0A8S2K8Q3"/>
<sequence length="99" mass="11089">MYRKYKENKDNEYETIIKKQVNESRLVAEHEGITIPKTLDDYVAPSRAGALGLNSGKNAKRSVFNALSHEDDVDLGIDDDDDQMADMADDDDGSYDDSD</sequence>
<dbReference type="Proteomes" id="UP000681720">
    <property type="component" value="Unassembled WGS sequence"/>
</dbReference>
<evidence type="ECO:0000313" key="3">
    <source>
        <dbReference type="EMBL" id="CAF3839739.1"/>
    </source>
</evidence>
<protein>
    <submittedName>
        <fullName evidence="3">Uncharacterized protein</fullName>
    </submittedName>
</protein>
<evidence type="ECO:0000313" key="2">
    <source>
        <dbReference type="EMBL" id="CAF3836315.1"/>
    </source>
</evidence>
<evidence type="ECO:0000256" key="1">
    <source>
        <dbReference type="SAM" id="MobiDB-lite"/>
    </source>
</evidence>
<dbReference type="Proteomes" id="UP000681967">
    <property type="component" value="Unassembled WGS sequence"/>
</dbReference>
<dbReference type="EMBL" id="CAJOBJ010000714">
    <property type="protein sequence ID" value="CAF3839739.1"/>
    <property type="molecule type" value="Genomic_DNA"/>
</dbReference>
<accession>A0A8S2K8Q3</accession>
<name>A0A8S2K8Q3_9BILA</name>
<evidence type="ECO:0000313" key="4">
    <source>
        <dbReference type="Proteomes" id="UP000681720"/>
    </source>
</evidence>